<reference evidence="5" key="2">
    <citation type="submission" date="2012-11" db="EMBL/GenBank/DDBJ databases">
        <authorList>
            <person name="Kuo A."/>
            <person name="Curtis B.A."/>
            <person name="Tanifuji G."/>
            <person name="Burki F."/>
            <person name="Gruber A."/>
            <person name="Irimia M."/>
            <person name="Maruyama S."/>
            <person name="Arias M.C."/>
            <person name="Ball S.G."/>
            <person name="Gile G.H."/>
            <person name="Hirakawa Y."/>
            <person name="Hopkins J.F."/>
            <person name="Rensing S.A."/>
            <person name="Schmutz J."/>
            <person name="Symeonidi A."/>
            <person name="Elias M."/>
            <person name="Eveleigh R.J."/>
            <person name="Herman E.K."/>
            <person name="Klute M.J."/>
            <person name="Nakayama T."/>
            <person name="Obornik M."/>
            <person name="Reyes-Prieto A."/>
            <person name="Armbrust E.V."/>
            <person name="Aves S.J."/>
            <person name="Beiko R.G."/>
            <person name="Coutinho P."/>
            <person name="Dacks J.B."/>
            <person name="Durnford D.G."/>
            <person name="Fast N.M."/>
            <person name="Green B.R."/>
            <person name="Grisdale C."/>
            <person name="Hempe F."/>
            <person name="Henrissat B."/>
            <person name="Hoppner M.P."/>
            <person name="Ishida K.-I."/>
            <person name="Kim E."/>
            <person name="Koreny L."/>
            <person name="Kroth P.G."/>
            <person name="Liu Y."/>
            <person name="Malik S.-B."/>
            <person name="Maier U.G."/>
            <person name="McRose D."/>
            <person name="Mock T."/>
            <person name="Neilson J.A."/>
            <person name="Onodera N.T."/>
            <person name="Poole A.M."/>
            <person name="Pritham E.J."/>
            <person name="Richards T.A."/>
            <person name="Rocap G."/>
            <person name="Roy S.W."/>
            <person name="Sarai C."/>
            <person name="Schaack S."/>
            <person name="Shirato S."/>
            <person name="Slamovits C.H."/>
            <person name="Spencer D.F."/>
            <person name="Suzuki S."/>
            <person name="Worden A.Z."/>
            <person name="Zauner S."/>
            <person name="Barry K."/>
            <person name="Bell C."/>
            <person name="Bharti A.K."/>
            <person name="Crow J.A."/>
            <person name="Grimwood J."/>
            <person name="Kramer R."/>
            <person name="Lindquist E."/>
            <person name="Lucas S."/>
            <person name="Salamov A."/>
            <person name="McFadden G.I."/>
            <person name="Lane C.E."/>
            <person name="Keeling P.J."/>
            <person name="Gray M.W."/>
            <person name="Grigoriev I.V."/>
            <person name="Archibald J.M."/>
        </authorList>
    </citation>
    <scope>NUCLEOTIDE SEQUENCE</scope>
    <source>
        <strain evidence="5">CCMP2712</strain>
    </source>
</reference>
<gene>
    <name evidence="3" type="ORF">GUITHDRAFT_146035</name>
</gene>
<accession>L1IIL4</accession>
<evidence type="ECO:0000256" key="2">
    <source>
        <dbReference type="SAM" id="Phobius"/>
    </source>
</evidence>
<dbReference type="EMBL" id="JH993079">
    <property type="protein sequence ID" value="EKX36098.1"/>
    <property type="molecule type" value="Genomic_DNA"/>
</dbReference>
<dbReference type="PaxDb" id="55529-EKX36098"/>
<feature type="compositionally biased region" description="Polar residues" evidence="1">
    <location>
        <begin position="531"/>
        <end position="561"/>
    </location>
</feature>
<sequence>MEGGGRGGGGGREYMRGQEEGERSGGPRHLACRRWILPVLAAFLLACSAAVGLIGQEGGARAEERREETLLQSPIDYLLSSRRSSFPQSPNSARSLANFPSKRLRSASQVHVLSWLLLDPNRRARRGRSKPLKDPHLSQRLLTYILGDGDEAQGGKESLAANGVRASSEITSRARPSETLTLAQRRSSSKTPVSSAPGRTELSKKFASLVENGESARAIAAAKRSIEHLYQQLNSLDVRILQQEWNKLSPQQRLAARHNHTSSHPGGIPRPYGKNIVHLLFERGSWINETENKVQRSSLTHAVKATANMSDSSGRAAIVNPDTFSWLFGRPWRRETEIAPATAESEDGRMAEIINQTVHFNEQNTRSQAVLDAQHRVMNIFKEAPAGTISIVIRNNQTRARAPREKLVGRRMVSAKGSQLASRGGNLLKSSSSRLAARSFVPNLPGDSNACKGSDCNLSDLDIFGQWLLVALAILLTILACTVAGFICFGCLWAWREFRRQDRWDLLVDREIDKETSQSKSGKVMQPSKPSPSQGKQTSQPGRNQAGGSSFTRRSDSIMSR</sequence>
<feature type="compositionally biased region" description="Basic and acidic residues" evidence="1">
    <location>
        <begin position="13"/>
        <end position="25"/>
    </location>
</feature>
<feature type="region of interest" description="Disordered" evidence="1">
    <location>
        <begin position="514"/>
        <end position="561"/>
    </location>
</feature>
<protein>
    <submittedName>
        <fullName evidence="3 4">Uncharacterized protein</fullName>
    </submittedName>
</protein>
<name>L1IIL4_GUITC</name>
<dbReference type="RefSeq" id="XP_005823078.1">
    <property type="nucleotide sequence ID" value="XM_005823021.1"/>
</dbReference>
<keyword evidence="2" id="KW-0472">Membrane</keyword>
<keyword evidence="5" id="KW-1185">Reference proteome</keyword>
<keyword evidence="2" id="KW-1133">Transmembrane helix</keyword>
<evidence type="ECO:0000313" key="4">
    <source>
        <dbReference type="EnsemblProtists" id="EKX36098"/>
    </source>
</evidence>
<reference evidence="4" key="3">
    <citation type="submission" date="2015-06" db="UniProtKB">
        <authorList>
            <consortium name="EnsemblProtists"/>
        </authorList>
    </citation>
    <scope>IDENTIFICATION</scope>
</reference>
<feature type="transmembrane region" description="Helical" evidence="2">
    <location>
        <begin position="467"/>
        <end position="495"/>
    </location>
</feature>
<feature type="compositionally biased region" description="Polar residues" evidence="1">
    <location>
        <begin position="178"/>
        <end position="194"/>
    </location>
</feature>
<evidence type="ECO:0000313" key="3">
    <source>
        <dbReference type="EMBL" id="EKX36098.1"/>
    </source>
</evidence>
<organism evidence="3">
    <name type="scientific">Guillardia theta (strain CCMP2712)</name>
    <name type="common">Cryptophyte</name>
    <dbReference type="NCBI Taxonomy" id="905079"/>
    <lineage>
        <taxon>Eukaryota</taxon>
        <taxon>Cryptophyceae</taxon>
        <taxon>Pyrenomonadales</taxon>
        <taxon>Geminigeraceae</taxon>
        <taxon>Guillardia</taxon>
    </lineage>
</organism>
<reference evidence="3 5" key="1">
    <citation type="journal article" date="2012" name="Nature">
        <title>Algal genomes reveal evolutionary mosaicism and the fate of nucleomorphs.</title>
        <authorList>
            <consortium name="DOE Joint Genome Institute"/>
            <person name="Curtis B.A."/>
            <person name="Tanifuji G."/>
            <person name="Burki F."/>
            <person name="Gruber A."/>
            <person name="Irimia M."/>
            <person name="Maruyama S."/>
            <person name="Arias M.C."/>
            <person name="Ball S.G."/>
            <person name="Gile G.H."/>
            <person name="Hirakawa Y."/>
            <person name="Hopkins J.F."/>
            <person name="Kuo A."/>
            <person name="Rensing S.A."/>
            <person name="Schmutz J."/>
            <person name="Symeonidi A."/>
            <person name="Elias M."/>
            <person name="Eveleigh R.J."/>
            <person name="Herman E.K."/>
            <person name="Klute M.J."/>
            <person name="Nakayama T."/>
            <person name="Obornik M."/>
            <person name="Reyes-Prieto A."/>
            <person name="Armbrust E.V."/>
            <person name="Aves S.J."/>
            <person name="Beiko R.G."/>
            <person name="Coutinho P."/>
            <person name="Dacks J.B."/>
            <person name="Durnford D.G."/>
            <person name="Fast N.M."/>
            <person name="Green B.R."/>
            <person name="Grisdale C.J."/>
            <person name="Hempel F."/>
            <person name="Henrissat B."/>
            <person name="Hoppner M.P."/>
            <person name="Ishida K."/>
            <person name="Kim E."/>
            <person name="Koreny L."/>
            <person name="Kroth P.G."/>
            <person name="Liu Y."/>
            <person name="Malik S.B."/>
            <person name="Maier U.G."/>
            <person name="McRose D."/>
            <person name="Mock T."/>
            <person name="Neilson J.A."/>
            <person name="Onodera N.T."/>
            <person name="Poole A.M."/>
            <person name="Pritham E.J."/>
            <person name="Richards T.A."/>
            <person name="Rocap G."/>
            <person name="Roy S.W."/>
            <person name="Sarai C."/>
            <person name="Schaack S."/>
            <person name="Shirato S."/>
            <person name="Slamovits C.H."/>
            <person name="Spencer D.F."/>
            <person name="Suzuki S."/>
            <person name="Worden A.Z."/>
            <person name="Zauner S."/>
            <person name="Barry K."/>
            <person name="Bell C."/>
            <person name="Bharti A.K."/>
            <person name="Crow J.A."/>
            <person name="Grimwood J."/>
            <person name="Kramer R."/>
            <person name="Lindquist E."/>
            <person name="Lucas S."/>
            <person name="Salamov A."/>
            <person name="McFadden G.I."/>
            <person name="Lane C.E."/>
            <person name="Keeling P.J."/>
            <person name="Gray M.W."/>
            <person name="Grigoriev I.V."/>
            <person name="Archibald J.M."/>
        </authorList>
    </citation>
    <scope>NUCLEOTIDE SEQUENCE</scope>
    <source>
        <strain evidence="3 5">CCMP2712</strain>
    </source>
</reference>
<dbReference type="GeneID" id="17292820"/>
<dbReference type="HOGENOM" id="CLU_486133_0_0_1"/>
<feature type="region of interest" description="Disordered" evidence="1">
    <location>
        <begin position="1"/>
        <end position="27"/>
    </location>
</feature>
<evidence type="ECO:0000313" key="5">
    <source>
        <dbReference type="Proteomes" id="UP000011087"/>
    </source>
</evidence>
<feature type="compositionally biased region" description="Gly residues" evidence="1">
    <location>
        <begin position="1"/>
        <end position="12"/>
    </location>
</feature>
<dbReference type="AlphaFoldDB" id="L1IIL4"/>
<dbReference type="EnsemblProtists" id="EKX36098">
    <property type="protein sequence ID" value="EKX36098"/>
    <property type="gene ID" value="GUITHDRAFT_146035"/>
</dbReference>
<evidence type="ECO:0000256" key="1">
    <source>
        <dbReference type="SAM" id="MobiDB-lite"/>
    </source>
</evidence>
<keyword evidence="2" id="KW-0812">Transmembrane</keyword>
<proteinExistence type="predicted"/>
<dbReference type="Proteomes" id="UP000011087">
    <property type="component" value="Unassembled WGS sequence"/>
</dbReference>
<dbReference type="KEGG" id="gtt:GUITHDRAFT_146035"/>
<feature type="region of interest" description="Disordered" evidence="1">
    <location>
        <begin position="159"/>
        <end position="199"/>
    </location>
</feature>